<keyword evidence="3" id="KW-1185">Reference proteome</keyword>
<gene>
    <name evidence="2" type="ORF">PoB_004206300</name>
</gene>
<organism evidence="2 3">
    <name type="scientific">Plakobranchus ocellatus</name>
    <dbReference type="NCBI Taxonomy" id="259542"/>
    <lineage>
        <taxon>Eukaryota</taxon>
        <taxon>Metazoa</taxon>
        <taxon>Spiralia</taxon>
        <taxon>Lophotrochozoa</taxon>
        <taxon>Mollusca</taxon>
        <taxon>Gastropoda</taxon>
        <taxon>Heterobranchia</taxon>
        <taxon>Euthyneura</taxon>
        <taxon>Panpulmonata</taxon>
        <taxon>Sacoglossa</taxon>
        <taxon>Placobranchoidea</taxon>
        <taxon>Plakobranchidae</taxon>
        <taxon>Plakobranchus</taxon>
    </lineage>
</organism>
<feature type="region of interest" description="Disordered" evidence="1">
    <location>
        <begin position="64"/>
        <end position="92"/>
    </location>
</feature>
<sequence length="136" mass="14739">MLRKVGQTKAALKKLEMLGAGTNIRAELTAARAGYALLVLTQSLLILGYQPGFLLNRESSARVCGNGGGDDDDADEDDDDNDDDDDNYYDEDNEKLCTCTSDGACRPPEAWYAVFTLHRQPTCEAFSLIISPDGGI</sequence>
<proteinExistence type="predicted"/>
<comment type="caution">
    <text evidence="2">The sequence shown here is derived from an EMBL/GenBank/DDBJ whole genome shotgun (WGS) entry which is preliminary data.</text>
</comment>
<dbReference type="AlphaFoldDB" id="A0AAV4B8R7"/>
<name>A0AAV4B8R7_9GAST</name>
<evidence type="ECO:0000313" key="3">
    <source>
        <dbReference type="Proteomes" id="UP000735302"/>
    </source>
</evidence>
<evidence type="ECO:0000313" key="2">
    <source>
        <dbReference type="EMBL" id="GFO15558.1"/>
    </source>
</evidence>
<dbReference type="EMBL" id="BLXT01004610">
    <property type="protein sequence ID" value="GFO15558.1"/>
    <property type="molecule type" value="Genomic_DNA"/>
</dbReference>
<dbReference type="Proteomes" id="UP000735302">
    <property type="component" value="Unassembled WGS sequence"/>
</dbReference>
<reference evidence="2 3" key="1">
    <citation type="journal article" date="2021" name="Elife">
        <title>Chloroplast acquisition without the gene transfer in kleptoplastic sea slugs, Plakobranchus ocellatus.</title>
        <authorList>
            <person name="Maeda T."/>
            <person name="Takahashi S."/>
            <person name="Yoshida T."/>
            <person name="Shimamura S."/>
            <person name="Takaki Y."/>
            <person name="Nagai Y."/>
            <person name="Toyoda A."/>
            <person name="Suzuki Y."/>
            <person name="Arimoto A."/>
            <person name="Ishii H."/>
            <person name="Satoh N."/>
            <person name="Nishiyama T."/>
            <person name="Hasebe M."/>
            <person name="Maruyama T."/>
            <person name="Minagawa J."/>
            <person name="Obokata J."/>
            <person name="Shigenobu S."/>
        </authorList>
    </citation>
    <scope>NUCLEOTIDE SEQUENCE [LARGE SCALE GENOMIC DNA]</scope>
</reference>
<accession>A0AAV4B8R7</accession>
<protein>
    <submittedName>
        <fullName evidence="2">Uncharacterized protein</fullName>
    </submittedName>
</protein>
<evidence type="ECO:0000256" key="1">
    <source>
        <dbReference type="SAM" id="MobiDB-lite"/>
    </source>
</evidence>
<feature type="compositionally biased region" description="Acidic residues" evidence="1">
    <location>
        <begin position="69"/>
        <end position="92"/>
    </location>
</feature>